<dbReference type="SUPFAM" id="SSF55961">
    <property type="entry name" value="Bet v1-like"/>
    <property type="match status" value="1"/>
</dbReference>
<gene>
    <name evidence="9" type="primary">benA</name>
    <name evidence="9" type="ORF">DIW82_05950</name>
</gene>
<organism evidence="9 10">
    <name type="scientific">Corynebacterium nuruki</name>
    <dbReference type="NCBI Taxonomy" id="1032851"/>
    <lineage>
        <taxon>Bacteria</taxon>
        <taxon>Bacillati</taxon>
        <taxon>Actinomycetota</taxon>
        <taxon>Actinomycetes</taxon>
        <taxon>Mycobacteriales</taxon>
        <taxon>Corynebacteriaceae</taxon>
        <taxon>Corynebacterium</taxon>
    </lineage>
</organism>
<dbReference type="STRING" id="863239.GCA_000213935_00586"/>
<comment type="caution">
    <text evidence="9">The sequence shown here is derived from an EMBL/GenBank/DDBJ whole genome shotgun (WGS) entry which is preliminary data.</text>
</comment>
<feature type="region of interest" description="Disordered" evidence="7">
    <location>
        <begin position="466"/>
        <end position="500"/>
    </location>
</feature>
<dbReference type="GO" id="GO:0051213">
    <property type="term" value="F:dioxygenase activity"/>
    <property type="evidence" value="ECO:0007669"/>
    <property type="project" value="UniProtKB-KW"/>
</dbReference>
<dbReference type="GO" id="GO:0051537">
    <property type="term" value="F:2 iron, 2 sulfur cluster binding"/>
    <property type="evidence" value="ECO:0007669"/>
    <property type="project" value="UniProtKB-KW"/>
</dbReference>
<evidence type="ECO:0000313" key="9">
    <source>
        <dbReference type="EMBL" id="HCT14334.1"/>
    </source>
</evidence>
<dbReference type="InterPro" id="IPR017639">
    <property type="entry name" value="Benzo_1-2-diOase_lsu"/>
</dbReference>
<dbReference type="Gene3D" id="3.90.380.10">
    <property type="entry name" value="Naphthalene 1,2-dioxygenase Alpha Subunit, Chain A, domain 1"/>
    <property type="match status" value="1"/>
</dbReference>
<evidence type="ECO:0000256" key="5">
    <source>
        <dbReference type="ARBA" id="ARBA00023004"/>
    </source>
</evidence>
<evidence type="ECO:0000313" key="10">
    <source>
        <dbReference type="Proteomes" id="UP000261739"/>
    </source>
</evidence>
<keyword evidence="4" id="KW-0560">Oxidoreductase</keyword>
<keyword evidence="2" id="KW-0001">2Fe-2S</keyword>
<keyword evidence="9" id="KW-0223">Dioxygenase</keyword>
<dbReference type="GO" id="GO:0016705">
    <property type="term" value="F:oxidoreductase activity, acting on paired donors, with incorporation or reduction of molecular oxygen"/>
    <property type="evidence" value="ECO:0007669"/>
    <property type="project" value="UniProtKB-ARBA"/>
</dbReference>
<keyword evidence="3" id="KW-0479">Metal-binding</keyword>
<dbReference type="PANTHER" id="PTHR43756">
    <property type="entry name" value="CHOLINE MONOOXYGENASE, CHLOROPLASTIC"/>
    <property type="match status" value="1"/>
</dbReference>
<protein>
    <submittedName>
        <fullName evidence="9">Benzoate 1,2-dioxygenase large subunit</fullName>
    </submittedName>
</protein>
<dbReference type="NCBIfam" id="TIGR03229">
    <property type="entry name" value="benzo_1_2_benA"/>
    <property type="match status" value="1"/>
</dbReference>
<name>A0A3D4SYI1_9CORY</name>
<evidence type="ECO:0000256" key="4">
    <source>
        <dbReference type="ARBA" id="ARBA00023002"/>
    </source>
</evidence>
<dbReference type="InterPro" id="IPR001663">
    <property type="entry name" value="Rng_hydr_dOase-A"/>
</dbReference>
<dbReference type="Proteomes" id="UP000261739">
    <property type="component" value="Unassembled WGS sequence"/>
</dbReference>
<dbReference type="PROSITE" id="PS51296">
    <property type="entry name" value="RIESKE"/>
    <property type="match status" value="1"/>
</dbReference>
<dbReference type="GO" id="GO:0005506">
    <property type="term" value="F:iron ion binding"/>
    <property type="evidence" value="ECO:0007669"/>
    <property type="project" value="InterPro"/>
</dbReference>
<dbReference type="Pfam" id="PF00848">
    <property type="entry name" value="Ring_hydroxyl_A"/>
    <property type="match status" value="1"/>
</dbReference>
<feature type="domain" description="Rieske" evidence="8">
    <location>
        <begin position="51"/>
        <end position="124"/>
    </location>
</feature>
<proteinExistence type="inferred from homology"/>
<dbReference type="InterPro" id="IPR036922">
    <property type="entry name" value="Rieske_2Fe-2S_sf"/>
</dbReference>
<feature type="compositionally biased region" description="Basic residues" evidence="7">
    <location>
        <begin position="491"/>
        <end position="500"/>
    </location>
</feature>
<dbReference type="SUPFAM" id="SSF50022">
    <property type="entry name" value="ISP domain"/>
    <property type="match status" value="1"/>
</dbReference>
<dbReference type="CDD" id="cd08879">
    <property type="entry name" value="RHO_alpha_C_AntDO-like"/>
    <property type="match status" value="1"/>
</dbReference>
<evidence type="ECO:0000256" key="6">
    <source>
        <dbReference type="ARBA" id="ARBA00023014"/>
    </source>
</evidence>
<dbReference type="RefSeq" id="WP_029449990.1">
    <property type="nucleotide sequence ID" value="NZ_DAITTW010000113.1"/>
</dbReference>
<evidence type="ECO:0000256" key="1">
    <source>
        <dbReference type="ARBA" id="ARBA00008751"/>
    </source>
</evidence>
<dbReference type="Pfam" id="PF00355">
    <property type="entry name" value="Rieske"/>
    <property type="match status" value="1"/>
</dbReference>
<evidence type="ECO:0000256" key="7">
    <source>
        <dbReference type="SAM" id="MobiDB-lite"/>
    </source>
</evidence>
<dbReference type="GO" id="GO:0004497">
    <property type="term" value="F:monooxygenase activity"/>
    <property type="evidence" value="ECO:0007669"/>
    <property type="project" value="UniProtKB-ARBA"/>
</dbReference>
<accession>A0A3D4SYI1</accession>
<dbReference type="Gene3D" id="2.102.10.10">
    <property type="entry name" value="Rieske [2Fe-2S] iron-sulphur domain"/>
    <property type="match status" value="1"/>
</dbReference>
<keyword evidence="5" id="KW-0408">Iron</keyword>
<keyword evidence="6" id="KW-0411">Iron-sulfur</keyword>
<dbReference type="InterPro" id="IPR015879">
    <property type="entry name" value="Ring_hydroxy_dOase_asu_C_dom"/>
</dbReference>
<dbReference type="PRINTS" id="PR00090">
    <property type="entry name" value="RNGDIOXGNASE"/>
</dbReference>
<feature type="compositionally biased region" description="Basic and acidic residues" evidence="7">
    <location>
        <begin position="471"/>
        <end position="485"/>
    </location>
</feature>
<evidence type="ECO:0000259" key="8">
    <source>
        <dbReference type="PROSITE" id="PS51296"/>
    </source>
</evidence>
<evidence type="ECO:0000256" key="2">
    <source>
        <dbReference type="ARBA" id="ARBA00022714"/>
    </source>
</evidence>
<dbReference type="PANTHER" id="PTHR43756:SF1">
    <property type="entry name" value="3-PHENYLPROPIONATE_CINNAMIC ACID DIOXYGENASE SUBUNIT ALPHA"/>
    <property type="match status" value="1"/>
</dbReference>
<sequence>MTTPVDTIRQTLDRALENHPDDGVVRVNRKIFTDQEIFDLEMRYIFEGNWIFLAHESQIPNPGDYITMNMGRQPVVINRGKDGTINGLINACSHRGAMLCRKKVDNRTTITCPFHGWTFSNDGTLLKVKDEQLGGYPDNFNTDGSHNLRRIPKLESYRGFIFGSLNDDVVSLDEHLGDTRAMIDMLVDQSPEGLEVLKGTSTYTYDGNWKLTAENGADGYHVTSTHWNYAATTSRRDSGESENDTKAMSAGDWGSQGGGYFSFPHGHLMLWQSWGNPEDRPIFDQLDRLKELHGEERGNFMVGASRNLCLYPNVYIMDQFSTQIRRLEPIDVDKTAVTIFCIAPKGESAESRTARIRQYEDFFNATGMATPDDLEEFRSCQKTYRASAFPWNDMTRGQRQQVEGQNEVARELGLNHVLSSGSRTEDEGLYPIQHGYWEETMSKALLAEELGETDMDIRLDTASAAATASYARERAARRQQQKDAAGEGGGRRTRRRRTRG</sequence>
<evidence type="ECO:0000256" key="3">
    <source>
        <dbReference type="ARBA" id="ARBA00022723"/>
    </source>
</evidence>
<dbReference type="EMBL" id="DQID01000160">
    <property type="protein sequence ID" value="HCT14334.1"/>
    <property type="molecule type" value="Genomic_DNA"/>
</dbReference>
<dbReference type="AlphaFoldDB" id="A0A3D4SYI1"/>
<comment type="similarity">
    <text evidence="1">Belongs to the bacterial ring-hydroxylating dioxygenase alpha subunit family.</text>
</comment>
<dbReference type="InterPro" id="IPR017941">
    <property type="entry name" value="Rieske_2Fe-2S"/>
</dbReference>
<reference evidence="9 10" key="1">
    <citation type="journal article" date="2018" name="Nat. Biotechnol.">
        <title>A standardized bacterial taxonomy based on genome phylogeny substantially revises the tree of life.</title>
        <authorList>
            <person name="Parks D.H."/>
            <person name="Chuvochina M."/>
            <person name="Waite D.W."/>
            <person name="Rinke C."/>
            <person name="Skarshewski A."/>
            <person name="Chaumeil P.A."/>
            <person name="Hugenholtz P."/>
        </authorList>
    </citation>
    <scope>NUCLEOTIDE SEQUENCE [LARGE SCALE GENOMIC DNA]</scope>
    <source>
        <strain evidence="9">UBA11247</strain>
    </source>
</reference>